<dbReference type="GO" id="GO:0008081">
    <property type="term" value="F:phosphoric diester hydrolase activity"/>
    <property type="evidence" value="ECO:0007669"/>
    <property type="project" value="UniProtKB-ARBA"/>
</dbReference>
<protein>
    <submittedName>
        <fullName evidence="2">Response regulator</fullName>
    </submittedName>
</protein>
<dbReference type="Proteomes" id="UP000032160">
    <property type="component" value="Chromosome I"/>
</dbReference>
<organism evidence="2 3">
    <name type="scientific">Candidatus Phaeomarinibacter ectocarpi</name>
    <dbReference type="NCBI Taxonomy" id="1458461"/>
    <lineage>
        <taxon>Bacteria</taxon>
        <taxon>Pseudomonadati</taxon>
        <taxon>Pseudomonadota</taxon>
        <taxon>Alphaproteobacteria</taxon>
        <taxon>Hyphomicrobiales</taxon>
        <taxon>Parvibaculaceae</taxon>
        <taxon>Candidatus Phaeomarinibacter</taxon>
    </lineage>
</organism>
<dbReference type="InterPro" id="IPR052020">
    <property type="entry name" value="Cyclic_di-GMP/3'3'-cGAMP_PDE"/>
</dbReference>
<dbReference type="STRING" id="1458461.BN1012_Phect3104"/>
<dbReference type="Gene3D" id="1.10.3210.10">
    <property type="entry name" value="Hypothetical protein af1432"/>
    <property type="match status" value="1"/>
</dbReference>
<proteinExistence type="predicted"/>
<dbReference type="AlphaFoldDB" id="X5MPC9"/>
<accession>X5MPC9</accession>
<feature type="domain" description="HD-GYP" evidence="1">
    <location>
        <begin position="7"/>
        <end position="204"/>
    </location>
</feature>
<dbReference type="CDD" id="cd00077">
    <property type="entry name" value="HDc"/>
    <property type="match status" value="1"/>
</dbReference>
<evidence type="ECO:0000259" key="1">
    <source>
        <dbReference type="PROSITE" id="PS51832"/>
    </source>
</evidence>
<dbReference type="EMBL" id="HG966617">
    <property type="protein sequence ID" value="CDO61316.1"/>
    <property type="molecule type" value="Genomic_DNA"/>
</dbReference>
<sequence length="211" mass="22954">MPAVHLLNAAHVDALSCVHAAHSATDAHTADHEHTVGLLAKHIATFMGSSPEEAEAIGLAARLHDVGKMSIPPAILHASGVLTPDQNRIMQGHALAGAKILQTAKFPLMRLASQIALEHHEHADGSGYPYGLRNNQTSMASRIVSLCDVYDALRRERSYKPGKTHEEVCQALSNGEGRITPDIFDERVLRTFIEHKETIGKIYIDAVRSTH</sequence>
<gene>
    <name evidence="2" type="ORF">BN1012_Phect3104</name>
</gene>
<dbReference type="HOGENOM" id="CLU_000445_92_3_5"/>
<dbReference type="PANTHER" id="PTHR45228">
    <property type="entry name" value="CYCLIC DI-GMP PHOSPHODIESTERASE TM_0186-RELATED"/>
    <property type="match status" value="1"/>
</dbReference>
<dbReference type="PROSITE" id="PS51832">
    <property type="entry name" value="HD_GYP"/>
    <property type="match status" value="1"/>
</dbReference>
<dbReference type="RefSeq" id="WP_052534789.1">
    <property type="nucleotide sequence ID" value="NZ_HG966617.1"/>
</dbReference>
<dbReference type="PANTHER" id="PTHR45228:SF8">
    <property type="entry name" value="TWO-COMPONENT RESPONSE REGULATOR-RELATED"/>
    <property type="match status" value="1"/>
</dbReference>
<dbReference type="OrthoDB" id="9802066at2"/>
<evidence type="ECO:0000313" key="3">
    <source>
        <dbReference type="Proteomes" id="UP000032160"/>
    </source>
</evidence>
<name>X5MPC9_9HYPH</name>
<dbReference type="Pfam" id="PF13487">
    <property type="entry name" value="HD_5"/>
    <property type="match status" value="1"/>
</dbReference>
<dbReference type="InterPro" id="IPR003607">
    <property type="entry name" value="HD/PDEase_dom"/>
</dbReference>
<keyword evidence="3" id="KW-1185">Reference proteome</keyword>
<reference evidence="2 3" key="1">
    <citation type="journal article" date="2014" name="Front. Genet.">
        <title>Genome and metabolic network of "Candidatus Phaeomarinobacter ectocarpi" Ec32, a new candidate genus of Alphaproteobacteria frequently associated with brown algae.</title>
        <authorList>
            <person name="Dittami S.M."/>
            <person name="Barbeyron T."/>
            <person name="Boyen C."/>
            <person name="Cambefort J."/>
            <person name="Collet G."/>
            <person name="Delage L."/>
            <person name="Gobet A."/>
            <person name="Groisillier A."/>
            <person name="Leblanc C."/>
            <person name="Michel G."/>
            <person name="Scornet D."/>
            <person name="Siegel A."/>
            <person name="Tapia J.E."/>
            <person name="Tonon T."/>
        </authorList>
    </citation>
    <scope>NUCLEOTIDE SEQUENCE [LARGE SCALE GENOMIC DNA]</scope>
    <source>
        <strain evidence="2 3">Ec32</strain>
    </source>
</reference>
<dbReference type="SUPFAM" id="SSF109604">
    <property type="entry name" value="HD-domain/PDEase-like"/>
    <property type="match status" value="1"/>
</dbReference>
<dbReference type="KEGG" id="pect:BN1012_Phect3104"/>
<evidence type="ECO:0000313" key="2">
    <source>
        <dbReference type="EMBL" id="CDO61316.1"/>
    </source>
</evidence>
<dbReference type="InterPro" id="IPR037522">
    <property type="entry name" value="HD_GYP_dom"/>
</dbReference>
<dbReference type="SMART" id="SM00471">
    <property type="entry name" value="HDc"/>
    <property type="match status" value="1"/>
</dbReference>